<dbReference type="PANTHER" id="PTHR43767:SF1">
    <property type="entry name" value="NONRIBOSOMAL PEPTIDE SYNTHASE PES1 (EUROFUNG)-RELATED"/>
    <property type="match status" value="1"/>
</dbReference>
<accession>A0A0M3UGQ6</accession>
<name>A0A0M3UGQ6_9MICC</name>
<evidence type="ECO:0000313" key="3">
    <source>
        <dbReference type="EMBL" id="ALE93149.1"/>
    </source>
</evidence>
<dbReference type="Gene3D" id="3.30.300.30">
    <property type="match status" value="1"/>
</dbReference>
<dbReference type="InterPro" id="IPR025110">
    <property type="entry name" value="AMP-bd_C"/>
</dbReference>
<dbReference type="EMBL" id="CP012677">
    <property type="protein sequence ID" value="ALE93149.1"/>
    <property type="molecule type" value="Genomic_DNA"/>
</dbReference>
<dbReference type="InterPro" id="IPR042099">
    <property type="entry name" value="ANL_N_sf"/>
</dbReference>
<dbReference type="Gene3D" id="3.40.50.12780">
    <property type="entry name" value="N-terminal domain of ligase-like"/>
    <property type="match status" value="1"/>
</dbReference>
<dbReference type="RefSeq" id="WP_062007737.1">
    <property type="nucleotide sequence ID" value="NZ_CP012677.1"/>
</dbReference>
<keyword evidence="4" id="KW-1185">Reference proteome</keyword>
<feature type="domain" description="AMP-dependent synthetase/ligase" evidence="1">
    <location>
        <begin position="42"/>
        <end position="209"/>
    </location>
</feature>
<dbReference type="PATRIC" id="fig|656366.3.peg.2982"/>
<dbReference type="InterPro" id="IPR050237">
    <property type="entry name" value="ATP-dep_AMP-bd_enzyme"/>
</dbReference>
<dbReference type="Pfam" id="PF00501">
    <property type="entry name" value="AMP-binding"/>
    <property type="match status" value="1"/>
</dbReference>
<dbReference type="InterPro" id="IPR045851">
    <property type="entry name" value="AMP-bd_C_sf"/>
</dbReference>
<sequence length="382" mass="39247">MNIEPLLKALSEALAGEGPAVQIAPDGSFTLIPQAELGLPAGSEAEIAAVVLTSGSTGTPKRTMLSVDALAASSVSTAMALRGEGQWLLALPLNYVAGLQVLVRSLFAGTRPWTMDLSGGFTADAFTAAAEELTDKMRFTSLVPTQLTRLLANPSAQTLTALRRFNAVLLGGAPASTVLLEAARGAGINVVTTYGMSETCGGCVYDGVPLDGVQLAIREGRILLGGPVVATGYVGGSPAGSFFEEESDGERVCWYETGDLGEIDGAGRLRVLGRADDVIISGGLKVSAASVVAGLHQIQGVREAFVGPVDSAEWGQQVAALVVGTGTPESVRTAAGAFLEPHMLPKIVVFVSELPELSTGKPDRQAILALLADAAAPRRPAN</sequence>
<dbReference type="OrthoDB" id="9803968at2"/>
<proteinExistence type="predicted"/>
<dbReference type="SUPFAM" id="SSF56801">
    <property type="entry name" value="Acetyl-CoA synthetase-like"/>
    <property type="match status" value="1"/>
</dbReference>
<dbReference type="Proteomes" id="UP000062833">
    <property type="component" value="Chromosome"/>
</dbReference>
<evidence type="ECO:0000259" key="1">
    <source>
        <dbReference type="Pfam" id="PF00501"/>
    </source>
</evidence>
<dbReference type="AlphaFoldDB" id="A0A0M3UGQ6"/>
<dbReference type="GO" id="GO:0016878">
    <property type="term" value="F:acid-thiol ligase activity"/>
    <property type="evidence" value="ECO:0007669"/>
    <property type="project" value="UniProtKB-ARBA"/>
</dbReference>
<dbReference type="KEGG" id="aaq:AOC05_13820"/>
<dbReference type="InterPro" id="IPR000873">
    <property type="entry name" value="AMP-dep_synth/lig_dom"/>
</dbReference>
<evidence type="ECO:0000313" key="4">
    <source>
        <dbReference type="Proteomes" id="UP000062833"/>
    </source>
</evidence>
<dbReference type="Pfam" id="PF13193">
    <property type="entry name" value="AMP-binding_C"/>
    <property type="match status" value="1"/>
</dbReference>
<feature type="domain" description="AMP-binding enzyme C-terminal" evidence="2">
    <location>
        <begin position="295"/>
        <end position="361"/>
    </location>
</feature>
<dbReference type="PANTHER" id="PTHR43767">
    <property type="entry name" value="LONG-CHAIN-FATTY-ACID--COA LIGASE"/>
    <property type="match status" value="1"/>
</dbReference>
<evidence type="ECO:0000259" key="2">
    <source>
        <dbReference type="Pfam" id="PF13193"/>
    </source>
</evidence>
<gene>
    <name evidence="3" type="ORF">AOC05_13820</name>
</gene>
<reference evidence="4" key="1">
    <citation type="submission" date="2015-09" db="EMBL/GenBank/DDBJ databases">
        <title>Complete genome of Arthrobacter alpinus strain R3.8.</title>
        <authorList>
            <person name="See-Too W.S."/>
            <person name="Chan K.G."/>
        </authorList>
    </citation>
    <scope>NUCLEOTIDE SEQUENCE [LARGE SCALE GENOMIC DNA]</scope>
    <source>
        <strain evidence="4">R3.8</strain>
    </source>
</reference>
<protein>
    <submittedName>
        <fullName evidence="3">AMP-dependent synthetase</fullName>
    </submittedName>
</protein>
<organism evidence="3 4">
    <name type="scientific">Arthrobacter alpinus</name>
    <dbReference type="NCBI Taxonomy" id="656366"/>
    <lineage>
        <taxon>Bacteria</taxon>
        <taxon>Bacillati</taxon>
        <taxon>Actinomycetota</taxon>
        <taxon>Actinomycetes</taxon>
        <taxon>Micrococcales</taxon>
        <taxon>Micrococcaceae</taxon>
        <taxon>Arthrobacter</taxon>
    </lineage>
</organism>
<dbReference type="InterPro" id="IPR020845">
    <property type="entry name" value="AMP-binding_CS"/>
</dbReference>
<dbReference type="PROSITE" id="PS00455">
    <property type="entry name" value="AMP_BINDING"/>
    <property type="match status" value="1"/>
</dbReference>